<dbReference type="KEGG" id="nja:NSJP_1577"/>
<protein>
    <recommendedName>
        <fullName evidence="2">Putative nickel insertion protein</fullName>
    </recommendedName>
</protein>
<dbReference type="PANTHER" id="PTHR36566:SF1">
    <property type="entry name" value="PYRIDINIUM-3,5-BISTHIOCARBOXYLIC ACID MONONUCLEOTIDE NICKEL INSERTION PROTEIN"/>
    <property type="match status" value="1"/>
</dbReference>
<dbReference type="EMBL" id="LT828648">
    <property type="protein sequence ID" value="SLM47749.1"/>
    <property type="molecule type" value="Genomic_DNA"/>
</dbReference>
<evidence type="ECO:0000313" key="4">
    <source>
        <dbReference type="Proteomes" id="UP000192042"/>
    </source>
</evidence>
<keyword evidence="4" id="KW-1185">Reference proteome</keyword>
<dbReference type="Gene3D" id="3.10.20.300">
    <property type="entry name" value="mk0293 like domain"/>
    <property type="match status" value="1"/>
</dbReference>
<proteinExistence type="inferred from homology"/>
<dbReference type="PANTHER" id="PTHR36566">
    <property type="entry name" value="NICKEL INSERTION PROTEIN-RELATED"/>
    <property type="match status" value="1"/>
</dbReference>
<keyword evidence="1 2" id="KW-0533">Nickel</keyword>
<dbReference type="HAMAP" id="MF_01074">
    <property type="entry name" value="LarC"/>
    <property type="match status" value="1"/>
</dbReference>
<sequence>MGAHLHFDCFSGISGDMTLGALVDVGLPFGDLVRGLKRLGISGFQLRRRRVRRAALHATKIDVVLRAGLRAPLSLKQIHTVLSKSRLSEQVKLQSRTVFDRLAEAESRAHRVPKAHVHFHEVSVLDSFVDIVGSLIGCEILNVSRVTASPVNVGSGTLQSAHGILPAPGPAVAVLAEGIPIYSAGPPRELATPTGVALLRSLTTEFGPMPLLSPDAVGYGAGDANPEGWPNVLRVFLASPKTRQPREQDRVVHIETNLDDVNPQTYEHVVERLFRRHALDVTLTPVIMKRGRPGIVLTVLAAPDHAQAVLDVLFEETTALGVRVQEIARQVLPRRFVTVQLPGGSVRVKVAGLDGGRTKAAPEYLDCKRIAERTGRPVKSILEEAATAYRRSRANKKDRA</sequence>
<dbReference type="Pfam" id="PF01969">
    <property type="entry name" value="Ni_insertion"/>
    <property type="match status" value="1"/>
</dbReference>
<evidence type="ECO:0000256" key="1">
    <source>
        <dbReference type="ARBA" id="ARBA00022596"/>
    </source>
</evidence>
<dbReference type="GO" id="GO:0016151">
    <property type="term" value="F:nickel cation binding"/>
    <property type="evidence" value="ECO:0007669"/>
    <property type="project" value="UniProtKB-UniRule"/>
</dbReference>
<evidence type="ECO:0000256" key="2">
    <source>
        <dbReference type="HAMAP-Rule" id="MF_01074"/>
    </source>
</evidence>
<accession>A0A1W1I4F2</accession>
<evidence type="ECO:0000313" key="3">
    <source>
        <dbReference type="EMBL" id="SLM47749.1"/>
    </source>
</evidence>
<dbReference type="InterPro" id="IPR002822">
    <property type="entry name" value="Ni_insertion"/>
</dbReference>
<keyword evidence="2" id="KW-0456">Lyase</keyword>
<reference evidence="3 4" key="1">
    <citation type="submission" date="2017-03" db="EMBL/GenBank/DDBJ databases">
        <authorList>
            <person name="Afonso C.L."/>
            <person name="Miller P.J."/>
            <person name="Scott M.A."/>
            <person name="Spackman E."/>
            <person name="Goraichik I."/>
            <person name="Dimitrov K.M."/>
            <person name="Suarez D.L."/>
            <person name="Swayne D.E."/>
        </authorList>
    </citation>
    <scope>NUCLEOTIDE SEQUENCE [LARGE SCALE GENOMIC DNA]</scope>
    <source>
        <strain evidence="3">Genome sequencing of Nitrospira japonica strain NJ11</strain>
    </source>
</reference>
<organism evidence="3 4">
    <name type="scientific">Nitrospira japonica</name>
    <dbReference type="NCBI Taxonomy" id="1325564"/>
    <lineage>
        <taxon>Bacteria</taxon>
        <taxon>Pseudomonadati</taxon>
        <taxon>Nitrospirota</taxon>
        <taxon>Nitrospiria</taxon>
        <taxon>Nitrospirales</taxon>
        <taxon>Nitrospiraceae</taxon>
        <taxon>Nitrospira</taxon>
    </lineage>
</organism>
<dbReference type="STRING" id="1325564.NSJP_1577"/>
<dbReference type="AlphaFoldDB" id="A0A1W1I4F2"/>
<dbReference type="OrthoDB" id="9765625at2"/>
<dbReference type="GO" id="GO:0016829">
    <property type="term" value="F:lyase activity"/>
    <property type="evidence" value="ECO:0007669"/>
    <property type="project" value="UniProtKB-UniRule"/>
</dbReference>
<gene>
    <name evidence="3" type="ORF">NSJP_1577</name>
</gene>
<dbReference type="RefSeq" id="WP_080886235.1">
    <property type="nucleotide sequence ID" value="NZ_LT828648.1"/>
</dbReference>
<dbReference type="Gene3D" id="3.30.70.1380">
    <property type="entry name" value="Transcriptional regulatory protein pf0864 domain like"/>
    <property type="match status" value="1"/>
</dbReference>
<dbReference type="Proteomes" id="UP000192042">
    <property type="component" value="Chromosome I"/>
</dbReference>
<name>A0A1W1I4F2_9BACT</name>
<comment type="similarity">
    <text evidence="2">Belongs to the LarC family.</text>
</comment>
<dbReference type="NCBIfam" id="TIGR00299">
    <property type="entry name" value="nickel pincer cofactor biosynthesis protein LarC"/>
    <property type="match status" value="1"/>
</dbReference>